<name>A0A4Y2MIV3_ARAVE</name>
<dbReference type="Proteomes" id="UP000499080">
    <property type="component" value="Unassembled WGS sequence"/>
</dbReference>
<reference evidence="2 3" key="1">
    <citation type="journal article" date="2019" name="Sci. Rep.">
        <title>Orb-weaving spider Araneus ventricosus genome elucidates the spidroin gene catalogue.</title>
        <authorList>
            <person name="Kono N."/>
            <person name="Nakamura H."/>
            <person name="Ohtoshi R."/>
            <person name="Moran D.A.P."/>
            <person name="Shinohara A."/>
            <person name="Yoshida Y."/>
            <person name="Fujiwara M."/>
            <person name="Mori M."/>
            <person name="Tomita M."/>
            <person name="Arakawa K."/>
        </authorList>
    </citation>
    <scope>NUCLEOTIDE SEQUENCE [LARGE SCALE GENOMIC DNA]</scope>
</reference>
<dbReference type="EMBL" id="BGPR01007374">
    <property type="protein sequence ID" value="GBN26364.1"/>
    <property type="molecule type" value="Genomic_DNA"/>
</dbReference>
<accession>A0A4Y2MIV3</accession>
<sequence length="108" mass="12367">MKLKNSSEKKRRKTKQEEPCAEGRRKKKKASIDPAKTEAVKFPAEFKGRKLRPVRLPMRHLTILSIPNVTIRPVLNGAVPFSGSLSRCPQAQLRNTQMSRFKKESNPR</sequence>
<proteinExistence type="predicted"/>
<evidence type="ECO:0000313" key="3">
    <source>
        <dbReference type="Proteomes" id="UP000499080"/>
    </source>
</evidence>
<feature type="region of interest" description="Disordered" evidence="1">
    <location>
        <begin position="1"/>
        <end position="36"/>
    </location>
</feature>
<protein>
    <submittedName>
        <fullName evidence="2">Uncharacterized protein</fullName>
    </submittedName>
</protein>
<keyword evidence="3" id="KW-1185">Reference proteome</keyword>
<gene>
    <name evidence="2" type="ORF">AVEN_204159_1</name>
</gene>
<dbReference type="AlphaFoldDB" id="A0A4Y2MIV3"/>
<feature type="compositionally biased region" description="Polar residues" evidence="1">
    <location>
        <begin position="84"/>
        <end position="99"/>
    </location>
</feature>
<comment type="caution">
    <text evidence="2">The sequence shown here is derived from an EMBL/GenBank/DDBJ whole genome shotgun (WGS) entry which is preliminary data.</text>
</comment>
<organism evidence="2 3">
    <name type="scientific">Araneus ventricosus</name>
    <name type="common">Orbweaver spider</name>
    <name type="synonym">Epeira ventricosa</name>
    <dbReference type="NCBI Taxonomy" id="182803"/>
    <lineage>
        <taxon>Eukaryota</taxon>
        <taxon>Metazoa</taxon>
        <taxon>Ecdysozoa</taxon>
        <taxon>Arthropoda</taxon>
        <taxon>Chelicerata</taxon>
        <taxon>Arachnida</taxon>
        <taxon>Araneae</taxon>
        <taxon>Araneomorphae</taxon>
        <taxon>Entelegynae</taxon>
        <taxon>Araneoidea</taxon>
        <taxon>Araneidae</taxon>
        <taxon>Araneus</taxon>
    </lineage>
</organism>
<evidence type="ECO:0000256" key="1">
    <source>
        <dbReference type="SAM" id="MobiDB-lite"/>
    </source>
</evidence>
<feature type="region of interest" description="Disordered" evidence="1">
    <location>
        <begin position="84"/>
        <end position="108"/>
    </location>
</feature>
<evidence type="ECO:0000313" key="2">
    <source>
        <dbReference type="EMBL" id="GBN26364.1"/>
    </source>
</evidence>